<dbReference type="AlphaFoldDB" id="A0A4V2RWU5"/>
<comment type="caution">
    <text evidence="3">The sequence shown here is derived from an EMBL/GenBank/DDBJ whole genome shotgun (WGS) entry which is preliminary data.</text>
</comment>
<sequence length="85" mass="8766">MSGNALAREGQAGKGRVDARGAATHAHDHGHAHSHASHSHAPAFAGNLPQQPGFSLMRTSLGERLLLATGLSALLWVAIAGVLWS</sequence>
<protein>
    <submittedName>
        <fullName evidence="3">Uncharacterized protein</fullName>
    </submittedName>
</protein>
<proteinExistence type="predicted"/>
<keyword evidence="2" id="KW-1133">Transmembrane helix</keyword>
<dbReference type="RefSeq" id="WP_245514460.1">
    <property type="nucleotide sequence ID" value="NZ_JBHUNN010000002.1"/>
</dbReference>
<name>A0A4V2RWU5_9HYPH</name>
<evidence type="ECO:0000313" key="3">
    <source>
        <dbReference type="EMBL" id="TCO10184.1"/>
    </source>
</evidence>
<evidence type="ECO:0000313" key="4">
    <source>
        <dbReference type="Proteomes" id="UP000294881"/>
    </source>
</evidence>
<accession>A0A4V2RWU5</accession>
<feature type="region of interest" description="Disordered" evidence="1">
    <location>
        <begin position="1"/>
        <end position="47"/>
    </location>
</feature>
<reference evidence="3 4" key="1">
    <citation type="submission" date="2019-03" db="EMBL/GenBank/DDBJ databases">
        <title>Genomic Encyclopedia of Type Strains, Phase IV (KMG-IV): sequencing the most valuable type-strain genomes for metagenomic binning, comparative biology and taxonomic classification.</title>
        <authorList>
            <person name="Goeker M."/>
        </authorList>
    </citation>
    <scope>NUCLEOTIDE SEQUENCE [LARGE SCALE GENOMIC DNA]</scope>
    <source>
        <strain evidence="3 4">DSM 22958</strain>
    </source>
</reference>
<feature type="compositionally biased region" description="Basic and acidic residues" evidence="1">
    <location>
        <begin position="15"/>
        <end position="31"/>
    </location>
</feature>
<keyword evidence="2" id="KW-0472">Membrane</keyword>
<dbReference type="EMBL" id="SLWL01000015">
    <property type="protein sequence ID" value="TCO10184.1"/>
    <property type="molecule type" value="Genomic_DNA"/>
</dbReference>
<keyword evidence="4" id="KW-1185">Reference proteome</keyword>
<evidence type="ECO:0000256" key="2">
    <source>
        <dbReference type="SAM" id="Phobius"/>
    </source>
</evidence>
<keyword evidence="2" id="KW-0812">Transmembrane</keyword>
<dbReference type="Proteomes" id="UP000294881">
    <property type="component" value="Unassembled WGS sequence"/>
</dbReference>
<evidence type="ECO:0000256" key="1">
    <source>
        <dbReference type="SAM" id="MobiDB-lite"/>
    </source>
</evidence>
<organism evidence="3 4">
    <name type="scientific">Camelimonas lactis</name>
    <dbReference type="NCBI Taxonomy" id="659006"/>
    <lineage>
        <taxon>Bacteria</taxon>
        <taxon>Pseudomonadati</taxon>
        <taxon>Pseudomonadota</taxon>
        <taxon>Alphaproteobacteria</taxon>
        <taxon>Hyphomicrobiales</taxon>
        <taxon>Chelatococcaceae</taxon>
        <taxon>Camelimonas</taxon>
    </lineage>
</organism>
<gene>
    <name evidence="3" type="ORF">EV666_11557</name>
</gene>
<feature type="transmembrane region" description="Helical" evidence="2">
    <location>
        <begin position="65"/>
        <end position="84"/>
    </location>
</feature>